<dbReference type="Gene3D" id="1.10.1660.10">
    <property type="match status" value="1"/>
</dbReference>
<dbReference type="PANTHER" id="PTHR30204">
    <property type="entry name" value="REDOX-CYCLING DRUG-SENSING TRANSCRIPTIONAL ACTIVATOR SOXR"/>
    <property type="match status" value="1"/>
</dbReference>
<dbReference type="RefSeq" id="WP_209896329.1">
    <property type="nucleotide sequence ID" value="NZ_BAAAJV010000007.1"/>
</dbReference>
<keyword evidence="1 3" id="KW-0238">DNA-binding</keyword>
<dbReference type="InterPro" id="IPR047057">
    <property type="entry name" value="MerR_fam"/>
</dbReference>
<dbReference type="PANTHER" id="PTHR30204:SF97">
    <property type="entry name" value="MERR FAMILY REGULATORY PROTEIN"/>
    <property type="match status" value="1"/>
</dbReference>
<dbReference type="PROSITE" id="PS50937">
    <property type="entry name" value="HTH_MERR_2"/>
    <property type="match status" value="1"/>
</dbReference>
<dbReference type="Gene3D" id="3.10.150.10">
    <property type="entry name" value="DNA Polymerase III, subunit A, domain 2"/>
    <property type="match status" value="2"/>
</dbReference>
<sequence length="353" mass="37886">MSDERLLTISTFARAVGIPGSALRFYAAEGVLVPAEVDSFTGYRYYAPSQIEAGVLVARMRAAGVAVPLMRDFLDASAPEATRIIDRMIAAHSAQSHRRGLELAALRESILEAERTPQAARATLPGTVLASAIDQVAAATSAASDDVSGLVWALQDGRLELIATDRYWLAYRELRPRESDGAARVMTTPEAAAAAASACAQRAEIVLEIVESRLRLLDAYGTVMAETRSVERSVPDLSLLISTQPPTRTIAGFASLALKDFLQGPSADDHVLIDAHRREIVGNDEHRLQGWVSTASRESGALRIQMQSALLASAVSICQGPEILLGLVDESTPVRVQSPLQDAMTCLVMPMRP</sequence>
<evidence type="ECO:0000256" key="1">
    <source>
        <dbReference type="ARBA" id="ARBA00023125"/>
    </source>
</evidence>
<dbReference type="Pfam" id="PF13411">
    <property type="entry name" value="MerR_1"/>
    <property type="match status" value="1"/>
</dbReference>
<comment type="caution">
    <text evidence="3">The sequence shown here is derived from an EMBL/GenBank/DDBJ whole genome shotgun (WGS) entry which is preliminary data.</text>
</comment>
<keyword evidence="4" id="KW-1185">Reference proteome</keyword>
<organism evidence="3 4">
    <name type="scientific">Brachybacterium fresconis</name>
    <dbReference type="NCBI Taxonomy" id="173363"/>
    <lineage>
        <taxon>Bacteria</taxon>
        <taxon>Bacillati</taxon>
        <taxon>Actinomycetota</taxon>
        <taxon>Actinomycetes</taxon>
        <taxon>Micrococcales</taxon>
        <taxon>Dermabacteraceae</taxon>
        <taxon>Brachybacterium</taxon>
    </lineage>
</organism>
<name>A0ABS4YT70_9MICO</name>
<proteinExistence type="predicted"/>
<evidence type="ECO:0000313" key="3">
    <source>
        <dbReference type="EMBL" id="MBP2411163.1"/>
    </source>
</evidence>
<dbReference type="Proteomes" id="UP000698222">
    <property type="component" value="Unassembled WGS sequence"/>
</dbReference>
<feature type="domain" description="HTH merR-type" evidence="2">
    <location>
        <begin position="6"/>
        <end position="76"/>
    </location>
</feature>
<dbReference type="SMART" id="SM00422">
    <property type="entry name" value="HTH_MERR"/>
    <property type="match status" value="1"/>
</dbReference>
<evidence type="ECO:0000259" key="2">
    <source>
        <dbReference type="PROSITE" id="PS50937"/>
    </source>
</evidence>
<dbReference type="InterPro" id="IPR009061">
    <property type="entry name" value="DNA-bd_dom_put_sf"/>
</dbReference>
<evidence type="ECO:0000313" key="4">
    <source>
        <dbReference type="Proteomes" id="UP000698222"/>
    </source>
</evidence>
<dbReference type="InterPro" id="IPR000551">
    <property type="entry name" value="MerR-type_HTH_dom"/>
</dbReference>
<dbReference type="SUPFAM" id="SSF46955">
    <property type="entry name" value="Putative DNA-binding domain"/>
    <property type="match status" value="1"/>
</dbReference>
<reference evidence="3 4" key="1">
    <citation type="submission" date="2021-03" db="EMBL/GenBank/DDBJ databases">
        <title>Sequencing the genomes of 1000 actinobacteria strains.</title>
        <authorList>
            <person name="Klenk H.-P."/>
        </authorList>
    </citation>
    <scope>NUCLEOTIDE SEQUENCE [LARGE SCALE GENOMIC DNA]</scope>
    <source>
        <strain evidence="3 4">DSM 14564</strain>
    </source>
</reference>
<gene>
    <name evidence="3" type="ORF">JOF44_004130</name>
</gene>
<accession>A0ABS4YT70</accession>
<protein>
    <submittedName>
        <fullName evidence="3">DNA-binding transcriptional MerR regulator</fullName>
    </submittedName>
</protein>
<dbReference type="GO" id="GO:0003677">
    <property type="term" value="F:DNA binding"/>
    <property type="evidence" value="ECO:0007669"/>
    <property type="project" value="UniProtKB-KW"/>
</dbReference>
<dbReference type="EMBL" id="JAGIOC010000002">
    <property type="protein sequence ID" value="MBP2411163.1"/>
    <property type="molecule type" value="Genomic_DNA"/>
</dbReference>